<keyword evidence="8" id="KW-0961">Cell wall biogenesis/degradation</keyword>
<evidence type="ECO:0000256" key="10">
    <source>
        <dbReference type="PROSITE-ProRule" id="PRU10052"/>
    </source>
</evidence>
<evidence type="ECO:0000256" key="4">
    <source>
        <dbReference type="ARBA" id="ARBA00022737"/>
    </source>
</evidence>
<comment type="caution">
    <text evidence="14">The sequence shown here is derived from an EMBL/GenBank/DDBJ whole genome shotgun (WGS) entry which is preliminary data.</text>
</comment>
<dbReference type="PANTHER" id="PTHR31884">
    <property type="entry name" value="POLYGALACTURONASE"/>
    <property type="match status" value="1"/>
</dbReference>
<evidence type="ECO:0000256" key="8">
    <source>
        <dbReference type="ARBA" id="ARBA00023316"/>
    </source>
</evidence>
<dbReference type="EC" id="3.2.1.15" evidence="2"/>
<evidence type="ECO:0000256" key="1">
    <source>
        <dbReference type="ARBA" id="ARBA00008834"/>
    </source>
</evidence>
<keyword evidence="6" id="KW-1015">Disulfide bond</keyword>
<protein>
    <recommendedName>
        <fullName evidence="2">endo-polygalacturonase</fullName>
        <ecNumber evidence="2">3.2.1.15</ecNumber>
    </recommendedName>
</protein>
<accession>A0AAD5XQL3</accession>
<dbReference type="GO" id="GO:0045490">
    <property type="term" value="P:pectin catabolic process"/>
    <property type="evidence" value="ECO:0007669"/>
    <property type="project" value="UniProtKB-ARBA"/>
</dbReference>
<evidence type="ECO:0000256" key="2">
    <source>
        <dbReference type="ARBA" id="ARBA00012736"/>
    </source>
</evidence>
<feature type="signal peptide" evidence="13">
    <location>
        <begin position="1"/>
        <end position="22"/>
    </location>
</feature>
<keyword evidence="3 13" id="KW-0732">Signal</keyword>
<dbReference type="PANTHER" id="PTHR31884:SF1">
    <property type="entry name" value="POLYGALACTURONASE"/>
    <property type="match status" value="1"/>
</dbReference>
<dbReference type="GO" id="GO:0071555">
    <property type="term" value="P:cell wall organization"/>
    <property type="evidence" value="ECO:0007669"/>
    <property type="project" value="UniProtKB-KW"/>
</dbReference>
<name>A0AAD5XQL3_9FUNG</name>
<evidence type="ECO:0000256" key="11">
    <source>
        <dbReference type="RuleBase" id="RU361169"/>
    </source>
</evidence>
<dbReference type="Gene3D" id="2.160.20.10">
    <property type="entry name" value="Single-stranded right-handed beta-helix, Pectin lyase-like"/>
    <property type="match status" value="1"/>
</dbReference>
<evidence type="ECO:0000256" key="5">
    <source>
        <dbReference type="ARBA" id="ARBA00022801"/>
    </source>
</evidence>
<dbReference type="InterPro" id="IPR006626">
    <property type="entry name" value="PbH1"/>
</dbReference>
<dbReference type="GO" id="GO:0004650">
    <property type="term" value="F:polygalacturonase activity"/>
    <property type="evidence" value="ECO:0007669"/>
    <property type="project" value="UniProtKB-EC"/>
</dbReference>
<dbReference type="InterPro" id="IPR011050">
    <property type="entry name" value="Pectin_lyase_fold/virulence"/>
</dbReference>
<feature type="active site" evidence="10">
    <location>
        <position position="278"/>
    </location>
</feature>
<keyword evidence="15" id="KW-1185">Reference proteome</keyword>
<proteinExistence type="inferred from homology"/>
<dbReference type="SUPFAM" id="SSF51126">
    <property type="entry name" value="Pectin lyase-like"/>
    <property type="match status" value="1"/>
</dbReference>
<comment type="similarity">
    <text evidence="1 11">Belongs to the glycosyl hydrolase 28 family.</text>
</comment>
<feature type="chain" id="PRO_5042006329" description="endo-polygalacturonase" evidence="13">
    <location>
        <begin position="23"/>
        <end position="422"/>
    </location>
</feature>
<dbReference type="GO" id="GO:0005576">
    <property type="term" value="C:extracellular region"/>
    <property type="evidence" value="ECO:0007669"/>
    <property type="project" value="TreeGrafter"/>
</dbReference>
<organism evidence="14 15">
    <name type="scientific">Geranomyces variabilis</name>
    <dbReference type="NCBI Taxonomy" id="109894"/>
    <lineage>
        <taxon>Eukaryota</taxon>
        <taxon>Fungi</taxon>
        <taxon>Fungi incertae sedis</taxon>
        <taxon>Chytridiomycota</taxon>
        <taxon>Chytridiomycota incertae sedis</taxon>
        <taxon>Chytridiomycetes</taxon>
        <taxon>Spizellomycetales</taxon>
        <taxon>Powellomycetaceae</taxon>
        <taxon>Geranomyces</taxon>
    </lineage>
</organism>
<dbReference type="AlphaFoldDB" id="A0AAD5XQL3"/>
<dbReference type="InterPro" id="IPR050434">
    <property type="entry name" value="Glycosyl_hydrlase_28"/>
</dbReference>
<sequence length="422" mass="42667">MQLKSFAHAFVLIAAGYQAVDAAPAAAGLKIGHHTTIIHGKMTTLGHHHKTKTGPTKTHAPVGPAPTSAPPPPANPSVPASCHLTKYSKSAVAAAVSSCSNIILDGLQVTGGETLDLSKLKAGANVLFRGTTTFEHANWQGPLVVVSGSDITVDGTGATLDGQGALYWDGKGSNGGVTKPKFFALHYATRAKVTNVRLLNSPVQAFSINGCTDCQIINPTHDNAAGDNAGGHNTDSMDIGASSNVIVSGAKFHSQDDCVAVNSGVGITFTGGSCIGGHGLSIGSVGKADSTAKNTVKNVVFADSTVANSQNGLRIKTIAGGTGSVSGITYRNIKLNNISNFGITIQQDYRNGGPTGKPTTGVPISGVLLENVSGDVTSGAAQVNVLCGSSTSCSGFAFKNVALTGGAPKENCSKFVSVCAAL</sequence>
<keyword evidence="4" id="KW-0677">Repeat</keyword>
<feature type="compositionally biased region" description="Low complexity" evidence="12">
    <location>
        <begin position="53"/>
        <end position="62"/>
    </location>
</feature>
<dbReference type="EMBL" id="JADGJQ010000054">
    <property type="protein sequence ID" value="KAJ3175249.1"/>
    <property type="molecule type" value="Genomic_DNA"/>
</dbReference>
<reference evidence="14" key="1">
    <citation type="submission" date="2020-05" db="EMBL/GenBank/DDBJ databases">
        <title>Phylogenomic resolution of chytrid fungi.</title>
        <authorList>
            <person name="Stajich J.E."/>
            <person name="Amses K."/>
            <person name="Simmons R."/>
            <person name="Seto K."/>
            <person name="Myers J."/>
            <person name="Bonds A."/>
            <person name="Quandt C.A."/>
            <person name="Barry K."/>
            <person name="Liu P."/>
            <person name="Grigoriev I."/>
            <person name="Longcore J.E."/>
            <person name="James T.Y."/>
        </authorList>
    </citation>
    <scope>NUCLEOTIDE SEQUENCE</scope>
    <source>
        <strain evidence="14">JEL0379</strain>
    </source>
</reference>
<dbReference type="Pfam" id="PF00295">
    <property type="entry name" value="Glyco_hydro_28"/>
    <property type="match status" value="1"/>
</dbReference>
<keyword evidence="5 11" id="KW-0378">Hydrolase</keyword>
<keyword evidence="7 11" id="KW-0326">Glycosidase</keyword>
<evidence type="ECO:0000256" key="3">
    <source>
        <dbReference type="ARBA" id="ARBA00022729"/>
    </source>
</evidence>
<gene>
    <name evidence="14" type="ORF">HDU87_006331</name>
</gene>
<evidence type="ECO:0000313" key="14">
    <source>
        <dbReference type="EMBL" id="KAJ3175249.1"/>
    </source>
</evidence>
<feature type="compositionally biased region" description="Pro residues" evidence="12">
    <location>
        <begin position="63"/>
        <end position="76"/>
    </location>
</feature>
<evidence type="ECO:0000256" key="12">
    <source>
        <dbReference type="SAM" id="MobiDB-lite"/>
    </source>
</evidence>
<evidence type="ECO:0000256" key="9">
    <source>
        <dbReference type="ARBA" id="ARBA00034074"/>
    </source>
</evidence>
<dbReference type="InterPro" id="IPR000743">
    <property type="entry name" value="Glyco_hydro_28"/>
</dbReference>
<evidence type="ECO:0000256" key="7">
    <source>
        <dbReference type="ARBA" id="ARBA00023295"/>
    </source>
</evidence>
<comment type="catalytic activity">
    <reaction evidence="9">
        <text>(1,4-alpha-D-galacturonosyl)n+m + H2O = (1,4-alpha-D-galacturonosyl)n + (1,4-alpha-D-galacturonosyl)m.</text>
        <dbReference type="EC" id="3.2.1.15"/>
    </reaction>
</comment>
<evidence type="ECO:0000256" key="6">
    <source>
        <dbReference type="ARBA" id="ARBA00023157"/>
    </source>
</evidence>
<feature type="region of interest" description="Disordered" evidence="12">
    <location>
        <begin position="46"/>
        <end position="76"/>
    </location>
</feature>
<dbReference type="SMART" id="SM00710">
    <property type="entry name" value="PbH1"/>
    <property type="match status" value="5"/>
</dbReference>
<dbReference type="PROSITE" id="PS00502">
    <property type="entry name" value="POLYGALACTURONASE"/>
    <property type="match status" value="1"/>
</dbReference>
<evidence type="ECO:0000256" key="13">
    <source>
        <dbReference type="SAM" id="SignalP"/>
    </source>
</evidence>
<dbReference type="FunFam" id="2.160.20.10:FF:000002">
    <property type="entry name" value="Endopolygalacturonase D"/>
    <property type="match status" value="1"/>
</dbReference>
<dbReference type="InterPro" id="IPR012334">
    <property type="entry name" value="Pectin_lyas_fold"/>
</dbReference>
<evidence type="ECO:0000313" key="15">
    <source>
        <dbReference type="Proteomes" id="UP001212152"/>
    </source>
</evidence>
<dbReference type="Proteomes" id="UP001212152">
    <property type="component" value="Unassembled WGS sequence"/>
</dbReference>